<dbReference type="GO" id="GO:1990281">
    <property type="term" value="C:efflux pump complex"/>
    <property type="evidence" value="ECO:0007669"/>
    <property type="project" value="TreeGrafter"/>
</dbReference>
<protein>
    <submittedName>
        <fullName evidence="9">Outer membrane protein</fullName>
    </submittedName>
</protein>
<keyword evidence="3" id="KW-0813">Transport</keyword>
<dbReference type="PANTHER" id="PTHR30026">
    <property type="entry name" value="OUTER MEMBRANE PROTEIN TOLC"/>
    <property type="match status" value="1"/>
</dbReference>
<dbReference type="Pfam" id="PF02321">
    <property type="entry name" value="OEP"/>
    <property type="match status" value="2"/>
</dbReference>
<dbReference type="AlphaFoldDB" id="A0A3D9HI93"/>
<dbReference type="InterPro" id="IPR003423">
    <property type="entry name" value="OMP_efflux"/>
</dbReference>
<evidence type="ECO:0000256" key="8">
    <source>
        <dbReference type="SAM" id="SignalP"/>
    </source>
</evidence>
<dbReference type="Gene3D" id="1.20.1600.10">
    <property type="entry name" value="Outer membrane efflux proteins (OEP)"/>
    <property type="match status" value="1"/>
</dbReference>
<evidence type="ECO:0000256" key="6">
    <source>
        <dbReference type="ARBA" id="ARBA00023136"/>
    </source>
</evidence>
<dbReference type="GO" id="GO:0015288">
    <property type="term" value="F:porin activity"/>
    <property type="evidence" value="ECO:0007669"/>
    <property type="project" value="TreeGrafter"/>
</dbReference>
<gene>
    <name evidence="9" type="ORF">DFQ02_1036</name>
</gene>
<feature type="chain" id="PRO_5017574159" evidence="8">
    <location>
        <begin position="19"/>
        <end position="474"/>
    </location>
</feature>
<dbReference type="InterPro" id="IPR051906">
    <property type="entry name" value="TolC-like"/>
</dbReference>
<dbReference type="GO" id="GO:0015562">
    <property type="term" value="F:efflux transmembrane transporter activity"/>
    <property type="evidence" value="ECO:0007669"/>
    <property type="project" value="InterPro"/>
</dbReference>
<dbReference type="OrthoDB" id="9811587at2"/>
<keyword evidence="6" id="KW-0472">Membrane</keyword>
<dbReference type="GO" id="GO:0009279">
    <property type="term" value="C:cell outer membrane"/>
    <property type="evidence" value="ECO:0007669"/>
    <property type="project" value="UniProtKB-SubCell"/>
</dbReference>
<dbReference type="Proteomes" id="UP000256629">
    <property type="component" value="Unassembled WGS sequence"/>
</dbReference>
<dbReference type="SUPFAM" id="SSF56954">
    <property type="entry name" value="Outer membrane efflux proteins (OEP)"/>
    <property type="match status" value="1"/>
</dbReference>
<evidence type="ECO:0000256" key="4">
    <source>
        <dbReference type="ARBA" id="ARBA00022452"/>
    </source>
</evidence>
<organism evidence="9 10">
    <name type="scientific">Seonamhaeicola aphaedonensis</name>
    <dbReference type="NCBI Taxonomy" id="1461338"/>
    <lineage>
        <taxon>Bacteria</taxon>
        <taxon>Pseudomonadati</taxon>
        <taxon>Bacteroidota</taxon>
        <taxon>Flavobacteriia</taxon>
        <taxon>Flavobacteriales</taxon>
        <taxon>Flavobacteriaceae</taxon>
    </lineage>
</organism>
<keyword evidence="7" id="KW-0998">Cell outer membrane</keyword>
<evidence type="ECO:0000256" key="2">
    <source>
        <dbReference type="ARBA" id="ARBA00007613"/>
    </source>
</evidence>
<keyword evidence="5" id="KW-0812">Transmembrane</keyword>
<reference evidence="9 10" key="1">
    <citation type="submission" date="2018-07" db="EMBL/GenBank/DDBJ databases">
        <title>Genomic Encyclopedia of Type Strains, Phase III (KMG-III): the genomes of soil and plant-associated and newly described type strains.</title>
        <authorList>
            <person name="Whitman W."/>
        </authorList>
    </citation>
    <scope>NUCLEOTIDE SEQUENCE [LARGE SCALE GENOMIC DNA]</scope>
    <source>
        <strain evidence="9 10">CECT 8487</strain>
    </source>
</reference>
<evidence type="ECO:0000256" key="3">
    <source>
        <dbReference type="ARBA" id="ARBA00022448"/>
    </source>
</evidence>
<name>A0A3D9HI93_9FLAO</name>
<comment type="similarity">
    <text evidence="2">Belongs to the outer membrane factor (OMF) (TC 1.B.17) family.</text>
</comment>
<keyword evidence="10" id="KW-1185">Reference proteome</keyword>
<dbReference type="EMBL" id="QRDX01000003">
    <property type="protein sequence ID" value="RED48676.1"/>
    <property type="molecule type" value="Genomic_DNA"/>
</dbReference>
<evidence type="ECO:0000313" key="9">
    <source>
        <dbReference type="EMBL" id="RED48676.1"/>
    </source>
</evidence>
<dbReference type="PANTHER" id="PTHR30026:SF20">
    <property type="entry name" value="OUTER MEMBRANE PROTEIN TOLC"/>
    <property type="match status" value="1"/>
</dbReference>
<comment type="subcellular location">
    <subcellularLocation>
        <location evidence="1">Cell outer membrane</location>
    </subcellularLocation>
</comment>
<dbReference type="RefSeq" id="WP_116523805.1">
    <property type="nucleotide sequence ID" value="NZ_QRDX01000003.1"/>
</dbReference>
<evidence type="ECO:0000256" key="1">
    <source>
        <dbReference type="ARBA" id="ARBA00004442"/>
    </source>
</evidence>
<keyword evidence="8" id="KW-0732">Signal</keyword>
<sequence>MKSVFLIGLLLLSVLSFSQQKKWTLQECVEYAMEHNISVQQSGLDVEQAEINKKDAFGNFLPSLNASGNHSWNIGLNQNITTGLLENLTTQFTSFGLNSNIDIYRGLRNINSLHRSNLAILASQYQLDRMKDDTALAIANAYLQILFNREQLKVLNGQNQLTKENLKQTQELINAGVIPQGDILELQATDANQEQQIISAQNNLFLSKLNLAQLLQLNDYQYFDVEIISYDLITEDILEQSPSVIAERAKQELNNIKIAQANLELAEYDVKLAKGALLPTLLGFYSYSTRASYSDQVSGFELDSNNPTSVIGTVEGTNQNVLAPNFRSIIGGPDPLFDQFARNDGHNFGLQLNVPIFNGFVSKNNVERNKVNLERSKFQLEQANLDLEAAVYQAYNDAKNAKQAFDAATKTANAREQAFKYINDRYVLGVTNSFDFNQSKIQFENAQAEVVRTKYDYIFRLKILEFYFGIPITQ</sequence>
<evidence type="ECO:0000256" key="7">
    <source>
        <dbReference type="ARBA" id="ARBA00023237"/>
    </source>
</evidence>
<comment type="caution">
    <text evidence="9">The sequence shown here is derived from an EMBL/GenBank/DDBJ whole genome shotgun (WGS) entry which is preliminary data.</text>
</comment>
<proteinExistence type="inferred from homology"/>
<evidence type="ECO:0000313" key="10">
    <source>
        <dbReference type="Proteomes" id="UP000256629"/>
    </source>
</evidence>
<accession>A0A3D9HI93</accession>
<keyword evidence="4" id="KW-1134">Transmembrane beta strand</keyword>
<feature type="signal peptide" evidence="8">
    <location>
        <begin position="1"/>
        <end position="18"/>
    </location>
</feature>
<evidence type="ECO:0000256" key="5">
    <source>
        <dbReference type="ARBA" id="ARBA00022692"/>
    </source>
</evidence>